<name>A0ABW4ACS0_9ACTN</name>
<comment type="caution">
    <text evidence="1">The sequence shown here is derived from an EMBL/GenBank/DDBJ whole genome shotgun (WGS) entry which is preliminary data.</text>
</comment>
<organism evidence="1 2">
    <name type="scientific">Actinoplanes sichuanensis</name>
    <dbReference type="NCBI Taxonomy" id="512349"/>
    <lineage>
        <taxon>Bacteria</taxon>
        <taxon>Bacillati</taxon>
        <taxon>Actinomycetota</taxon>
        <taxon>Actinomycetes</taxon>
        <taxon>Micromonosporales</taxon>
        <taxon>Micromonosporaceae</taxon>
        <taxon>Actinoplanes</taxon>
    </lineage>
</organism>
<dbReference type="RefSeq" id="WP_317788736.1">
    <property type="nucleotide sequence ID" value="NZ_AP028461.1"/>
</dbReference>
<gene>
    <name evidence="1" type="ORF">ACFQ5G_24210</name>
</gene>
<sequence length="46" mass="4818">MFARKLSRLAGLVFVLAVVIGGTGVGAAVSYDTSAVVLNSTQFEWD</sequence>
<keyword evidence="2" id="KW-1185">Reference proteome</keyword>
<proteinExistence type="predicted"/>
<accession>A0ABW4ACS0</accession>
<evidence type="ECO:0000313" key="2">
    <source>
        <dbReference type="Proteomes" id="UP001597183"/>
    </source>
</evidence>
<protein>
    <submittedName>
        <fullName evidence="1">Uncharacterized protein</fullName>
    </submittedName>
</protein>
<reference evidence="2" key="1">
    <citation type="journal article" date="2019" name="Int. J. Syst. Evol. Microbiol.">
        <title>The Global Catalogue of Microorganisms (GCM) 10K type strain sequencing project: providing services to taxonomists for standard genome sequencing and annotation.</title>
        <authorList>
            <consortium name="The Broad Institute Genomics Platform"/>
            <consortium name="The Broad Institute Genome Sequencing Center for Infectious Disease"/>
            <person name="Wu L."/>
            <person name="Ma J."/>
        </authorList>
    </citation>
    <scope>NUCLEOTIDE SEQUENCE [LARGE SCALE GENOMIC DNA]</scope>
    <source>
        <strain evidence="2">CCM 7526</strain>
    </source>
</reference>
<evidence type="ECO:0000313" key="1">
    <source>
        <dbReference type="EMBL" id="MFD1368467.1"/>
    </source>
</evidence>
<dbReference type="Proteomes" id="UP001597183">
    <property type="component" value="Unassembled WGS sequence"/>
</dbReference>
<dbReference type="EMBL" id="JBHTMK010000037">
    <property type="protein sequence ID" value="MFD1368467.1"/>
    <property type="molecule type" value="Genomic_DNA"/>
</dbReference>